<comment type="caution">
    <text evidence="10">The sequence shown here is derived from an EMBL/GenBank/DDBJ whole genome shotgun (WGS) entry which is preliminary data.</text>
</comment>
<evidence type="ECO:0000256" key="3">
    <source>
        <dbReference type="ARBA" id="ARBA00022692"/>
    </source>
</evidence>
<reference evidence="10" key="2">
    <citation type="submission" date="2021-01" db="EMBL/GenBank/DDBJ databases">
        <authorList>
            <person name="Schikora-Tamarit M.A."/>
        </authorList>
    </citation>
    <scope>NUCLEOTIDE SEQUENCE</scope>
    <source>
        <strain evidence="10">CBS2887</strain>
    </source>
</reference>
<proteinExistence type="inferred from homology"/>
<comment type="subcellular location">
    <subcellularLocation>
        <location evidence="2">Endoplasmic reticulum membrane</location>
        <topology evidence="2">Single-pass type II membrane protein</topology>
    </subcellularLocation>
    <subcellularLocation>
        <location evidence="1">Golgi apparatus membrane</location>
        <topology evidence="1">Single-pass type II membrane protein</topology>
    </subcellularLocation>
</comment>
<protein>
    <recommendedName>
        <fullName evidence="12">Glycosyltransferase family 62 protein</fullName>
    </recommendedName>
</protein>
<evidence type="ECO:0000313" key="10">
    <source>
        <dbReference type="EMBL" id="KAH3688920.1"/>
    </source>
</evidence>
<dbReference type="GO" id="GO:0000032">
    <property type="term" value="P:cell wall mannoprotein biosynthetic process"/>
    <property type="evidence" value="ECO:0007669"/>
    <property type="project" value="TreeGrafter"/>
</dbReference>
<evidence type="ECO:0000256" key="8">
    <source>
        <dbReference type="ARBA" id="ARBA00037964"/>
    </source>
</evidence>
<gene>
    <name evidence="10" type="ORF">WICPIJ_000093</name>
</gene>
<dbReference type="PANTHER" id="PTHR43083:SF6">
    <property type="entry name" value="MANNAN POLYMERASE COMPLEXES SUBUNIT MNN9"/>
    <property type="match status" value="1"/>
</dbReference>
<evidence type="ECO:0000256" key="1">
    <source>
        <dbReference type="ARBA" id="ARBA00004323"/>
    </source>
</evidence>
<keyword evidence="3 9" id="KW-0812">Transmembrane</keyword>
<dbReference type="Gene3D" id="3.90.550.10">
    <property type="entry name" value="Spore Coat Polysaccharide Biosynthesis Protein SpsA, Chain A"/>
    <property type="match status" value="1"/>
</dbReference>
<dbReference type="OrthoDB" id="2405412at2759"/>
<dbReference type="GO" id="GO:0000136">
    <property type="term" value="C:mannan polymerase complex"/>
    <property type="evidence" value="ECO:0007669"/>
    <property type="project" value="TreeGrafter"/>
</dbReference>
<sequence>MQPAINKTQFFRQIRKKPLIVLGPLLIIAVIYYLFFSSSKQNSKYSYKVKKAGFFDRRPDVIPRNLPGDHISHYDLNKLASTPMAVYNKEKVLILTPVSRFYDDYWVNLLKLTYPRELLELGFIVPRTKDGDLALKKLEKAIKQVQTGKKENRFSKITILRQDTDSLSNQNEKQRHALKVQKDRRANMALARNSLLFSAIGPYTSWVLWLDSDIVESPPTLIQDLVSHDKPVISANCYQRYYDEENKKEAIRPYDFNNWVESEEGLKIAAQMSDDEIIVEGYSEIATYRALMAHFYDDKGDVNTEMELDGVGGAAVLVKADVHRDGAMFPSFPFYHLIETEGFAKMAKRLGYQVIGLPNYLVYHYNE</sequence>
<dbReference type="GO" id="GO:0000009">
    <property type="term" value="F:alpha-1,6-mannosyltransferase activity"/>
    <property type="evidence" value="ECO:0007669"/>
    <property type="project" value="TreeGrafter"/>
</dbReference>
<evidence type="ECO:0000256" key="2">
    <source>
        <dbReference type="ARBA" id="ARBA00004648"/>
    </source>
</evidence>
<keyword evidence="7 9" id="KW-0472">Membrane</keyword>
<dbReference type="SUPFAM" id="SSF53448">
    <property type="entry name" value="Nucleotide-diphospho-sugar transferases"/>
    <property type="match status" value="1"/>
</dbReference>
<dbReference type="InterPro" id="IPR029044">
    <property type="entry name" value="Nucleotide-diphossugar_trans"/>
</dbReference>
<feature type="transmembrane region" description="Helical" evidence="9">
    <location>
        <begin position="19"/>
        <end position="36"/>
    </location>
</feature>
<reference evidence="10" key="1">
    <citation type="journal article" date="2021" name="Open Biol.">
        <title>Shared evolutionary footprints suggest mitochondrial oxidative damage underlies multiple complex I losses in fungi.</title>
        <authorList>
            <person name="Schikora-Tamarit M.A."/>
            <person name="Marcet-Houben M."/>
            <person name="Nosek J."/>
            <person name="Gabaldon T."/>
        </authorList>
    </citation>
    <scope>NUCLEOTIDE SEQUENCE</scope>
    <source>
        <strain evidence="10">CBS2887</strain>
    </source>
</reference>
<evidence type="ECO:0000256" key="6">
    <source>
        <dbReference type="ARBA" id="ARBA00023034"/>
    </source>
</evidence>
<keyword evidence="6" id="KW-0333">Golgi apparatus</keyword>
<evidence type="ECO:0000313" key="11">
    <source>
        <dbReference type="Proteomes" id="UP000774326"/>
    </source>
</evidence>
<evidence type="ECO:0000256" key="4">
    <source>
        <dbReference type="ARBA" id="ARBA00022968"/>
    </source>
</evidence>
<keyword evidence="11" id="KW-1185">Reference proteome</keyword>
<evidence type="ECO:0000256" key="7">
    <source>
        <dbReference type="ARBA" id="ARBA00023136"/>
    </source>
</evidence>
<organism evidence="10 11">
    <name type="scientific">Wickerhamomyces pijperi</name>
    <name type="common">Yeast</name>
    <name type="synonym">Pichia pijperi</name>
    <dbReference type="NCBI Taxonomy" id="599730"/>
    <lineage>
        <taxon>Eukaryota</taxon>
        <taxon>Fungi</taxon>
        <taxon>Dikarya</taxon>
        <taxon>Ascomycota</taxon>
        <taxon>Saccharomycotina</taxon>
        <taxon>Saccharomycetes</taxon>
        <taxon>Phaffomycetales</taxon>
        <taxon>Wickerhamomycetaceae</taxon>
        <taxon>Wickerhamomyces</taxon>
    </lineage>
</organism>
<comment type="similarity">
    <text evidence="8">Belongs to the ANP1/MMN9/VAN1 family.</text>
</comment>
<dbReference type="GO" id="GO:0006487">
    <property type="term" value="P:protein N-linked glycosylation"/>
    <property type="evidence" value="ECO:0007669"/>
    <property type="project" value="UniProtKB-ARBA"/>
</dbReference>
<dbReference type="FunFam" id="3.90.550.10:FF:000017">
    <property type="entry name" value="Mannan polymerase II complex ANP1 subunit"/>
    <property type="match status" value="1"/>
</dbReference>
<keyword evidence="5 9" id="KW-1133">Transmembrane helix</keyword>
<dbReference type="PANTHER" id="PTHR43083">
    <property type="entry name" value="MANNAN POLYMERASE II"/>
    <property type="match status" value="1"/>
</dbReference>
<dbReference type="EMBL" id="JAEUBG010000056">
    <property type="protein sequence ID" value="KAH3688920.1"/>
    <property type="molecule type" value="Genomic_DNA"/>
</dbReference>
<evidence type="ECO:0000256" key="9">
    <source>
        <dbReference type="SAM" id="Phobius"/>
    </source>
</evidence>
<accession>A0A9P8QHG0</accession>
<dbReference type="AlphaFoldDB" id="A0A9P8QHG0"/>
<keyword evidence="4" id="KW-0735">Signal-anchor</keyword>
<dbReference type="InterPro" id="IPR052086">
    <property type="entry name" value="Mannan_Polymerase_Subunit"/>
</dbReference>
<dbReference type="GO" id="GO:0005789">
    <property type="term" value="C:endoplasmic reticulum membrane"/>
    <property type="evidence" value="ECO:0007669"/>
    <property type="project" value="UniProtKB-SubCell"/>
</dbReference>
<evidence type="ECO:0008006" key="12">
    <source>
        <dbReference type="Google" id="ProtNLM"/>
    </source>
</evidence>
<dbReference type="Pfam" id="PF03452">
    <property type="entry name" value="Anp1"/>
    <property type="match status" value="1"/>
</dbReference>
<name>A0A9P8QHG0_WICPI</name>
<dbReference type="Proteomes" id="UP000774326">
    <property type="component" value="Unassembled WGS sequence"/>
</dbReference>
<evidence type="ECO:0000256" key="5">
    <source>
        <dbReference type="ARBA" id="ARBA00022989"/>
    </source>
</evidence>